<gene>
    <name evidence="11" type="primary">PFA4</name>
    <name evidence="15" type="ORF">K461DRAFT_275499</name>
</gene>
<feature type="region of interest" description="Disordered" evidence="13">
    <location>
        <begin position="376"/>
        <end position="413"/>
    </location>
</feature>
<keyword evidence="7 11" id="KW-0564">Palmitate</keyword>
<evidence type="ECO:0000313" key="16">
    <source>
        <dbReference type="Proteomes" id="UP000799439"/>
    </source>
</evidence>
<keyword evidence="2 11" id="KW-0808">Transferase</keyword>
<evidence type="ECO:0000256" key="11">
    <source>
        <dbReference type="HAMAP-Rule" id="MF_03199"/>
    </source>
</evidence>
<evidence type="ECO:0000313" key="15">
    <source>
        <dbReference type="EMBL" id="KAF2156393.1"/>
    </source>
</evidence>
<comment type="function">
    <text evidence="11">Mediates the reversible addition of palmitate to target proteins, thereby regulating their membrane association and biological function.</text>
</comment>
<dbReference type="InterPro" id="IPR001594">
    <property type="entry name" value="Palmitoyltrfase_DHHC"/>
</dbReference>
<keyword evidence="3 11" id="KW-0812">Transmembrane</keyword>
<protein>
    <recommendedName>
        <fullName evidence="11">Palmitoyltransferase PFA4</fullName>
        <ecNumber evidence="11">2.3.1.225</ecNumber>
    </recommendedName>
    <alternativeName>
        <fullName evidence="11">Protein S-acyltransferase</fullName>
        <shortName evidence="11">PAT</shortName>
    </alternativeName>
    <alternativeName>
        <fullName evidence="11">Protein fatty acyltransferase 4</fullName>
    </alternativeName>
</protein>
<keyword evidence="8 11" id="KW-0449">Lipoprotein</keyword>
<feature type="active site" description="S-palmitoyl cysteine intermediate" evidence="11">
    <location>
        <position position="121"/>
    </location>
</feature>
<feature type="domain" description="Palmitoyltransferase DHHC" evidence="14">
    <location>
        <begin position="89"/>
        <end position="218"/>
    </location>
</feature>
<evidence type="ECO:0000256" key="4">
    <source>
        <dbReference type="ARBA" id="ARBA00022824"/>
    </source>
</evidence>
<organism evidence="15 16">
    <name type="scientific">Myriangium duriaei CBS 260.36</name>
    <dbReference type="NCBI Taxonomy" id="1168546"/>
    <lineage>
        <taxon>Eukaryota</taxon>
        <taxon>Fungi</taxon>
        <taxon>Dikarya</taxon>
        <taxon>Ascomycota</taxon>
        <taxon>Pezizomycotina</taxon>
        <taxon>Dothideomycetes</taxon>
        <taxon>Dothideomycetidae</taxon>
        <taxon>Myriangiales</taxon>
        <taxon>Myriangiaceae</taxon>
        <taxon>Myriangium</taxon>
    </lineage>
</organism>
<evidence type="ECO:0000256" key="7">
    <source>
        <dbReference type="ARBA" id="ARBA00023139"/>
    </source>
</evidence>
<evidence type="ECO:0000256" key="13">
    <source>
        <dbReference type="SAM" id="MobiDB-lite"/>
    </source>
</evidence>
<evidence type="ECO:0000256" key="10">
    <source>
        <dbReference type="ARBA" id="ARBA00048048"/>
    </source>
</evidence>
<dbReference type="InterPro" id="IPR039859">
    <property type="entry name" value="PFA4/ZDH16/20/ERF2-like"/>
</dbReference>
<feature type="transmembrane region" description="Helical" evidence="11 12">
    <location>
        <begin position="12"/>
        <end position="36"/>
    </location>
</feature>
<dbReference type="GO" id="GO:0019706">
    <property type="term" value="F:protein-cysteine S-palmitoyltransferase activity"/>
    <property type="evidence" value="ECO:0007669"/>
    <property type="project" value="UniProtKB-UniRule"/>
</dbReference>
<dbReference type="EC" id="2.3.1.225" evidence="11"/>
<reference evidence="15" key="1">
    <citation type="journal article" date="2020" name="Stud. Mycol.">
        <title>101 Dothideomycetes genomes: a test case for predicting lifestyles and emergence of pathogens.</title>
        <authorList>
            <person name="Haridas S."/>
            <person name="Albert R."/>
            <person name="Binder M."/>
            <person name="Bloem J."/>
            <person name="Labutti K."/>
            <person name="Salamov A."/>
            <person name="Andreopoulos B."/>
            <person name="Baker S."/>
            <person name="Barry K."/>
            <person name="Bills G."/>
            <person name="Bluhm B."/>
            <person name="Cannon C."/>
            <person name="Castanera R."/>
            <person name="Culley D."/>
            <person name="Daum C."/>
            <person name="Ezra D."/>
            <person name="Gonzalez J."/>
            <person name="Henrissat B."/>
            <person name="Kuo A."/>
            <person name="Liang C."/>
            <person name="Lipzen A."/>
            <person name="Lutzoni F."/>
            <person name="Magnuson J."/>
            <person name="Mondo S."/>
            <person name="Nolan M."/>
            <person name="Ohm R."/>
            <person name="Pangilinan J."/>
            <person name="Park H.-J."/>
            <person name="Ramirez L."/>
            <person name="Alfaro M."/>
            <person name="Sun H."/>
            <person name="Tritt A."/>
            <person name="Yoshinaga Y."/>
            <person name="Zwiers L.-H."/>
            <person name="Turgeon B."/>
            <person name="Goodwin S."/>
            <person name="Spatafora J."/>
            <person name="Crous P."/>
            <person name="Grigoriev I."/>
        </authorList>
    </citation>
    <scope>NUCLEOTIDE SEQUENCE</scope>
    <source>
        <strain evidence="15">CBS 260.36</strain>
    </source>
</reference>
<evidence type="ECO:0000256" key="3">
    <source>
        <dbReference type="ARBA" id="ARBA00022692"/>
    </source>
</evidence>
<evidence type="ECO:0000256" key="9">
    <source>
        <dbReference type="ARBA" id="ARBA00023315"/>
    </source>
</evidence>
<dbReference type="OrthoDB" id="331948at2759"/>
<comment type="subcellular location">
    <subcellularLocation>
        <location evidence="11">Endoplasmic reticulum membrane</location>
        <topology evidence="11">Multi-pass membrane protein</topology>
    </subcellularLocation>
    <subcellularLocation>
        <location evidence="1">Membrane</location>
        <topology evidence="1">Multi-pass membrane protein</topology>
    </subcellularLocation>
</comment>
<dbReference type="PROSITE" id="PS50216">
    <property type="entry name" value="DHHC"/>
    <property type="match status" value="1"/>
</dbReference>
<keyword evidence="5 11" id="KW-1133">Transmembrane helix</keyword>
<keyword evidence="4 11" id="KW-0256">Endoplasmic reticulum</keyword>
<dbReference type="Proteomes" id="UP000799439">
    <property type="component" value="Unassembled WGS sequence"/>
</dbReference>
<comment type="similarity">
    <text evidence="11">Belongs to the DHHC palmitoyltransferase family. PFA4 subfamily.</text>
</comment>
<dbReference type="AlphaFoldDB" id="A0A9P4JCB9"/>
<dbReference type="InterPro" id="IPR033682">
    <property type="entry name" value="PFA4"/>
</dbReference>
<keyword evidence="9 11" id="KW-0012">Acyltransferase</keyword>
<dbReference type="PANTHER" id="PTHR12246">
    <property type="entry name" value="PALMITOYLTRANSFERASE ZDHHC16"/>
    <property type="match status" value="1"/>
</dbReference>
<evidence type="ECO:0000256" key="6">
    <source>
        <dbReference type="ARBA" id="ARBA00023136"/>
    </source>
</evidence>
<evidence type="ECO:0000256" key="12">
    <source>
        <dbReference type="RuleBase" id="RU079119"/>
    </source>
</evidence>
<feature type="compositionally biased region" description="Acidic residues" evidence="13">
    <location>
        <begin position="376"/>
        <end position="386"/>
    </location>
</feature>
<keyword evidence="16" id="KW-1185">Reference proteome</keyword>
<comment type="caution">
    <text evidence="15">The sequence shown here is derived from an EMBL/GenBank/DDBJ whole genome shotgun (WGS) entry which is preliminary data.</text>
</comment>
<evidence type="ECO:0000256" key="1">
    <source>
        <dbReference type="ARBA" id="ARBA00004141"/>
    </source>
</evidence>
<dbReference type="Pfam" id="PF01529">
    <property type="entry name" value="DHHC"/>
    <property type="match status" value="1"/>
</dbReference>
<evidence type="ECO:0000259" key="14">
    <source>
        <dbReference type="Pfam" id="PF01529"/>
    </source>
</evidence>
<comment type="catalytic activity">
    <reaction evidence="10 11 12">
        <text>L-cysteinyl-[protein] + hexadecanoyl-CoA = S-hexadecanoyl-L-cysteinyl-[protein] + CoA</text>
        <dbReference type="Rhea" id="RHEA:36683"/>
        <dbReference type="Rhea" id="RHEA-COMP:10131"/>
        <dbReference type="Rhea" id="RHEA-COMP:11032"/>
        <dbReference type="ChEBI" id="CHEBI:29950"/>
        <dbReference type="ChEBI" id="CHEBI:57287"/>
        <dbReference type="ChEBI" id="CHEBI:57379"/>
        <dbReference type="ChEBI" id="CHEBI:74151"/>
        <dbReference type="EC" id="2.3.1.225"/>
    </reaction>
</comment>
<evidence type="ECO:0000256" key="2">
    <source>
        <dbReference type="ARBA" id="ARBA00022679"/>
    </source>
</evidence>
<dbReference type="EMBL" id="ML996082">
    <property type="protein sequence ID" value="KAF2156393.1"/>
    <property type="molecule type" value="Genomic_DNA"/>
</dbReference>
<feature type="transmembrane region" description="Helical" evidence="11 12">
    <location>
        <begin position="136"/>
        <end position="155"/>
    </location>
</feature>
<evidence type="ECO:0000256" key="8">
    <source>
        <dbReference type="ARBA" id="ARBA00023288"/>
    </source>
</evidence>
<proteinExistence type="inferred from homology"/>
<dbReference type="HAMAP" id="MF_03199">
    <property type="entry name" value="DHHC_PAT_PFA4"/>
    <property type="match status" value="1"/>
</dbReference>
<dbReference type="GO" id="GO:0005789">
    <property type="term" value="C:endoplasmic reticulum membrane"/>
    <property type="evidence" value="ECO:0007669"/>
    <property type="project" value="UniProtKB-SubCell"/>
</dbReference>
<sequence>MRSRFQDFEFQHIAPTLSIILVSFLNVASQILFRYIDPAPLTKSETTKFNLFTAGLFICYFRTWLMDPGRIPKDWNANAEEKVDAADPRRRWCRKCEMPKPPRAHHCKSCKRCIPKMDHHCPWTANCVSHRTMPHFIRFLTYGVLAAGYLEYLTITRLRTLYSQRHLPSYLGPTIAQLITLFVITIANTITLTGVGILLLRTLYSLLLNTTTIESWEQDRHATLLRRARHAGGMLDCPDGTRVRIEKQEFPYDIGLWANMVQAMGTRNVLLWAWPFAGSRAVGEGTEWEVNGFDDRAWPPVDPDRLFRVDRKREELQGETLEMDRESFRRRQEVDLKRLRGKGEVKRRKPFYVRLEEERSREKLQEMGAGRVVEVFTDDEDEEGSDDDGRRAQRVADDENGEEGWRNSEGERLADFGVDEDVEFYDEDDLPLAELMRRRKQEKQNAAA</sequence>
<feature type="transmembrane region" description="Helical" evidence="11 12">
    <location>
        <begin position="175"/>
        <end position="200"/>
    </location>
</feature>
<name>A0A9P4JCB9_9PEZI</name>
<accession>A0A9P4JCB9</accession>
<feature type="compositionally biased region" description="Basic and acidic residues" evidence="13">
    <location>
        <begin position="387"/>
        <end position="413"/>
    </location>
</feature>
<keyword evidence="6 11" id="KW-0472">Membrane</keyword>
<evidence type="ECO:0000256" key="5">
    <source>
        <dbReference type="ARBA" id="ARBA00022989"/>
    </source>
</evidence>
<comment type="domain">
    <text evidence="11 12">The DHHC domain is required for palmitoyltransferase activity.</text>
</comment>
<feature type="transmembrane region" description="Helical" evidence="11 12">
    <location>
        <begin position="48"/>
        <end position="65"/>
    </location>
</feature>